<organism evidence="3 4">
    <name type="scientific">Lolium multiflorum</name>
    <name type="common">Italian ryegrass</name>
    <name type="synonym">Lolium perenne subsp. multiflorum</name>
    <dbReference type="NCBI Taxonomy" id="4521"/>
    <lineage>
        <taxon>Eukaryota</taxon>
        <taxon>Viridiplantae</taxon>
        <taxon>Streptophyta</taxon>
        <taxon>Embryophyta</taxon>
        <taxon>Tracheophyta</taxon>
        <taxon>Spermatophyta</taxon>
        <taxon>Magnoliopsida</taxon>
        <taxon>Liliopsida</taxon>
        <taxon>Poales</taxon>
        <taxon>Poaceae</taxon>
        <taxon>BOP clade</taxon>
        <taxon>Pooideae</taxon>
        <taxon>Poodae</taxon>
        <taxon>Poeae</taxon>
        <taxon>Poeae Chloroplast Group 2 (Poeae type)</taxon>
        <taxon>Loliodinae</taxon>
        <taxon>Loliinae</taxon>
        <taxon>Lolium</taxon>
    </lineage>
</organism>
<comment type="similarity">
    <text evidence="1">Belongs to the UbiA prenyltransferase family.</text>
</comment>
<accession>A0AAD8VQ57</accession>
<dbReference type="Gene3D" id="1.20.120.1780">
    <property type="entry name" value="UbiA prenyltransferase"/>
    <property type="match status" value="1"/>
</dbReference>
<dbReference type="Proteomes" id="UP001231189">
    <property type="component" value="Unassembled WGS sequence"/>
</dbReference>
<evidence type="ECO:0000313" key="3">
    <source>
        <dbReference type="EMBL" id="KAK1612768.1"/>
    </source>
</evidence>
<name>A0AAD8VQ57_LOLMU</name>
<dbReference type="AlphaFoldDB" id="A0AAD8VQ57"/>
<dbReference type="GO" id="GO:0005743">
    <property type="term" value="C:mitochondrial inner membrane"/>
    <property type="evidence" value="ECO:0007669"/>
    <property type="project" value="TreeGrafter"/>
</dbReference>
<evidence type="ECO:0000256" key="1">
    <source>
        <dbReference type="ARBA" id="ARBA00005985"/>
    </source>
</evidence>
<comment type="caution">
    <text evidence="3">The sequence shown here is derived from an EMBL/GenBank/DDBJ whole genome shotgun (WGS) entry which is preliminary data.</text>
</comment>
<evidence type="ECO:0000256" key="2">
    <source>
        <dbReference type="ARBA" id="ARBA00022679"/>
    </source>
</evidence>
<dbReference type="PANTHER" id="PTHR11048">
    <property type="entry name" value="PRENYLTRANSFERASES"/>
    <property type="match status" value="1"/>
</dbReference>
<proteinExistence type="inferred from homology"/>
<dbReference type="EMBL" id="JAUUTY010000007">
    <property type="protein sequence ID" value="KAK1612768.1"/>
    <property type="molecule type" value="Genomic_DNA"/>
</dbReference>
<dbReference type="GO" id="GO:0016765">
    <property type="term" value="F:transferase activity, transferring alkyl or aryl (other than methyl) groups"/>
    <property type="evidence" value="ECO:0007669"/>
    <property type="project" value="TreeGrafter"/>
</dbReference>
<gene>
    <name evidence="3" type="ORF">QYE76_036441</name>
</gene>
<evidence type="ECO:0000313" key="4">
    <source>
        <dbReference type="Proteomes" id="UP001231189"/>
    </source>
</evidence>
<dbReference type="InterPro" id="IPR039653">
    <property type="entry name" value="Prenyltransferase"/>
</dbReference>
<dbReference type="PANTHER" id="PTHR11048:SF28">
    <property type="entry name" value="4-HYDROXYBENZOATE POLYPRENYLTRANSFERASE, MITOCHONDRIAL"/>
    <property type="match status" value="1"/>
</dbReference>
<reference evidence="3" key="1">
    <citation type="submission" date="2023-07" db="EMBL/GenBank/DDBJ databases">
        <title>A chromosome-level genome assembly of Lolium multiflorum.</title>
        <authorList>
            <person name="Chen Y."/>
            <person name="Copetti D."/>
            <person name="Kolliker R."/>
            <person name="Studer B."/>
        </authorList>
    </citation>
    <scope>NUCLEOTIDE SEQUENCE</scope>
    <source>
        <strain evidence="3">02402/16</strain>
        <tissue evidence="3">Leaf</tissue>
    </source>
</reference>
<keyword evidence="4" id="KW-1185">Reference proteome</keyword>
<sequence length="83" mass="9183">MEASSYFTDRILLSNTAAIKGNLDPAVTLPLYTAGICWTLVCDTIYTHQEKDDDLKVGVKSMTLRFVSNKCFGALVFWGIVFG</sequence>
<dbReference type="GO" id="GO:0006744">
    <property type="term" value="P:ubiquinone biosynthetic process"/>
    <property type="evidence" value="ECO:0007669"/>
    <property type="project" value="TreeGrafter"/>
</dbReference>
<keyword evidence="2" id="KW-0808">Transferase</keyword>
<protein>
    <submittedName>
        <fullName evidence="3">Uncharacterized protein</fullName>
    </submittedName>
</protein>